<dbReference type="GO" id="GO:0006412">
    <property type="term" value="P:translation"/>
    <property type="evidence" value="ECO:0007669"/>
    <property type="project" value="InterPro"/>
</dbReference>
<dbReference type="FunFam" id="2.30.30.30:FF:000009">
    <property type="entry name" value="60S ribosomal protein L26"/>
    <property type="match status" value="1"/>
</dbReference>
<dbReference type="Proteomes" id="UP000015354">
    <property type="component" value="Unassembled WGS sequence"/>
</dbReference>
<feature type="domain" description="KOW" evidence="6">
    <location>
        <begin position="81"/>
        <end position="108"/>
    </location>
</feature>
<feature type="transmembrane region" description="Helical" evidence="5">
    <location>
        <begin position="6"/>
        <end position="31"/>
    </location>
</feature>
<dbReference type="InterPro" id="IPR008991">
    <property type="entry name" value="Translation_prot_SH3-like_sf"/>
</dbReference>
<dbReference type="InterPro" id="IPR005824">
    <property type="entry name" value="KOW"/>
</dbReference>
<dbReference type="InterPro" id="IPR041988">
    <property type="entry name" value="Ribosomal_uL24_KOW"/>
</dbReference>
<dbReference type="OrthoDB" id="260276at2759"/>
<gene>
    <name evidence="7" type="ORF">STCU_06434</name>
</gene>
<dbReference type="PANTHER" id="PTHR11143">
    <property type="entry name" value="60S RIBOSOMAL PROTEIN L26 FAMILY MEMBER"/>
    <property type="match status" value="1"/>
</dbReference>
<dbReference type="Pfam" id="PF00467">
    <property type="entry name" value="KOW"/>
    <property type="match status" value="1"/>
</dbReference>
<evidence type="ECO:0000256" key="5">
    <source>
        <dbReference type="SAM" id="Phobius"/>
    </source>
</evidence>
<evidence type="ECO:0000313" key="8">
    <source>
        <dbReference type="Proteomes" id="UP000015354"/>
    </source>
</evidence>
<evidence type="ECO:0000256" key="4">
    <source>
        <dbReference type="SAM" id="MobiDB-lite"/>
    </source>
</evidence>
<dbReference type="GO" id="GO:0003723">
    <property type="term" value="F:RNA binding"/>
    <property type="evidence" value="ECO:0007669"/>
    <property type="project" value="InterPro"/>
</dbReference>
<evidence type="ECO:0000256" key="1">
    <source>
        <dbReference type="ARBA" id="ARBA00010618"/>
    </source>
</evidence>
<dbReference type="GO" id="GO:0003735">
    <property type="term" value="F:structural constituent of ribosome"/>
    <property type="evidence" value="ECO:0007669"/>
    <property type="project" value="InterPro"/>
</dbReference>
<keyword evidence="5" id="KW-0472">Membrane</keyword>
<organism evidence="7 8">
    <name type="scientific">Strigomonas culicis</name>
    <dbReference type="NCBI Taxonomy" id="28005"/>
    <lineage>
        <taxon>Eukaryota</taxon>
        <taxon>Discoba</taxon>
        <taxon>Euglenozoa</taxon>
        <taxon>Kinetoplastea</taxon>
        <taxon>Metakinetoplastina</taxon>
        <taxon>Trypanosomatida</taxon>
        <taxon>Trypanosomatidae</taxon>
        <taxon>Strigomonadinae</taxon>
        <taxon>Strigomonas</taxon>
    </lineage>
</organism>
<dbReference type="GO" id="GO:0015934">
    <property type="term" value="C:large ribosomal subunit"/>
    <property type="evidence" value="ECO:0007669"/>
    <property type="project" value="InterPro"/>
</dbReference>
<dbReference type="EMBL" id="ATMH01006434">
    <property type="protein sequence ID" value="EPY25873.1"/>
    <property type="molecule type" value="Genomic_DNA"/>
</dbReference>
<dbReference type="AlphaFoldDB" id="S9UA90"/>
<keyword evidence="5" id="KW-1133">Transmembrane helix</keyword>
<feature type="region of interest" description="Disordered" evidence="4">
    <location>
        <begin position="154"/>
        <end position="178"/>
    </location>
</feature>
<dbReference type="SMART" id="SM00739">
    <property type="entry name" value="KOW"/>
    <property type="match status" value="1"/>
</dbReference>
<keyword evidence="5" id="KW-0812">Transmembrane</keyword>
<keyword evidence="8" id="KW-1185">Reference proteome</keyword>
<sequence>MSFFLSFFFLPSLFFVVVVVYFSVSALFLFIPPINMVGTKSVSRRKARRAHFQAPSHVRRILMSAPLSKELRAKYNVRSMPVRKDDEVVVKRGSFKGREGKVTACYRLKWVIHVDKVNREKANGNTVPVGLNASNVEITKLKLSNHRKAILERKDRSTKTDKGKGKVTAADRAMQQMD</sequence>
<accession>S9UA90</accession>
<evidence type="ECO:0000256" key="2">
    <source>
        <dbReference type="ARBA" id="ARBA00022980"/>
    </source>
</evidence>
<dbReference type="SUPFAM" id="SSF50104">
    <property type="entry name" value="Translation proteins SH3-like domain"/>
    <property type="match status" value="1"/>
</dbReference>
<keyword evidence="2 7" id="KW-0689">Ribosomal protein</keyword>
<dbReference type="Pfam" id="PF16906">
    <property type="entry name" value="Ribosomal_L26"/>
    <property type="match status" value="1"/>
</dbReference>
<comment type="caution">
    <text evidence="7">The sequence shown here is derived from an EMBL/GenBank/DDBJ whole genome shotgun (WGS) entry which is preliminary data.</text>
</comment>
<evidence type="ECO:0000259" key="6">
    <source>
        <dbReference type="SMART" id="SM00739"/>
    </source>
</evidence>
<dbReference type="Gene3D" id="2.30.30.30">
    <property type="match status" value="1"/>
</dbReference>
<feature type="compositionally biased region" description="Basic and acidic residues" evidence="4">
    <location>
        <begin position="154"/>
        <end position="164"/>
    </location>
</feature>
<evidence type="ECO:0000256" key="3">
    <source>
        <dbReference type="ARBA" id="ARBA00023274"/>
    </source>
</evidence>
<keyword evidence="3" id="KW-0687">Ribonucleoprotein</keyword>
<name>S9UA90_9TRYP</name>
<reference evidence="7 8" key="1">
    <citation type="journal article" date="2013" name="PLoS ONE">
        <title>Predicting the Proteins of Angomonas deanei, Strigomonas culicis and Their Respective Endosymbionts Reveals New Aspects of the Trypanosomatidae Family.</title>
        <authorList>
            <person name="Motta M.C."/>
            <person name="Martins A.C."/>
            <person name="de Souza S.S."/>
            <person name="Catta-Preta C.M."/>
            <person name="Silva R."/>
            <person name="Klein C.C."/>
            <person name="de Almeida L.G."/>
            <person name="de Lima Cunha O."/>
            <person name="Ciapina L.P."/>
            <person name="Brocchi M."/>
            <person name="Colabardini A.C."/>
            <person name="de Araujo Lima B."/>
            <person name="Machado C.R."/>
            <person name="de Almeida Soares C.M."/>
            <person name="Probst C.M."/>
            <person name="de Menezes C.B."/>
            <person name="Thompson C.E."/>
            <person name="Bartholomeu D.C."/>
            <person name="Gradia D.F."/>
            <person name="Pavoni D.P."/>
            <person name="Grisard E.C."/>
            <person name="Fantinatti-Garboggini F."/>
            <person name="Marchini F.K."/>
            <person name="Rodrigues-Luiz G.F."/>
            <person name="Wagner G."/>
            <person name="Goldman G.H."/>
            <person name="Fietto J.L."/>
            <person name="Elias M.C."/>
            <person name="Goldman M.H."/>
            <person name="Sagot M.F."/>
            <person name="Pereira M."/>
            <person name="Stoco P.H."/>
            <person name="de Mendonca-Neto R.P."/>
            <person name="Teixeira S.M."/>
            <person name="Maciel T.E."/>
            <person name="de Oliveira Mendes T.A."/>
            <person name="Urmenyi T.P."/>
            <person name="de Souza W."/>
            <person name="Schenkman S."/>
            <person name="de Vasconcelos A.T."/>
        </authorList>
    </citation>
    <scope>NUCLEOTIDE SEQUENCE [LARGE SCALE GENOMIC DNA]</scope>
</reference>
<dbReference type="InterPro" id="IPR005756">
    <property type="entry name" value="Ribosomal_uL24_euk/arc"/>
</dbReference>
<dbReference type="NCBIfam" id="TIGR01080">
    <property type="entry name" value="rplX_A_E"/>
    <property type="match status" value="1"/>
</dbReference>
<evidence type="ECO:0000313" key="7">
    <source>
        <dbReference type="EMBL" id="EPY25873.1"/>
    </source>
</evidence>
<dbReference type="InterPro" id="IPR014722">
    <property type="entry name" value="Rib_uL2_dom2"/>
</dbReference>
<proteinExistence type="inferred from homology"/>
<comment type="similarity">
    <text evidence="1">Belongs to the universal ribosomal protein uL24 family.</text>
</comment>
<protein>
    <submittedName>
        <fullName evidence="7">Large subunit ribosomal protein L26e</fullName>
    </submittedName>
</protein>
<dbReference type="CDD" id="cd06089">
    <property type="entry name" value="KOW_RPL26"/>
    <property type="match status" value="1"/>
</dbReference>